<gene>
    <name evidence="1" type="ORF">GGR12_003107</name>
</gene>
<dbReference type="RefSeq" id="WP_183205479.1">
    <property type="nucleotide sequence ID" value="NZ_JACIDM010000003.1"/>
</dbReference>
<sequence length="159" mass="17326">MLDKLLPPALLAVAVSWAIPRALDKSKGRREHFYKTVDTLRQQLEALQPIAAAYWFKKHDGKSAAVEETIKFLLGDIGKLMRLASDAGAPSLYSSPESKGVQGMAELIDATTGGDFGSSKRLAEPERSARITRASVHLLSLLADARWQVVNTGARVRRG</sequence>
<protein>
    <submittedName>
        <fullName evidence="1">Uncharacterized protein</fullName>
    </submittedName>
</protein>
<dbReference type="Proteomes" id="UP000529946">
    <property type="component" value="Unassembled WGS sequence"/>
</dbReference>
<accession>A0A7W6JFK7</accession>
<name>A0A7W6JFK7_9CAUL</name>
<reference evidence="1 2" key="1">
    <citation type="submission" date="2020-08" db="EMBL/GenBank/DDBJ databases">
        <title>Genomic Encyclopedia of Type Strains, Phase IV (KMG-IV): sequencing the most valuable type-strain genomes for metagenomic binning, comparative biology and taxonomic classification.</title>
        <authorList>
            <person name="Goeker M."/>
        </authorList>
    </citation>
    <scope>NUCLEOTIDE SEQUENCE [LARGE SCALE GENOMIC DNA]</scope>
    <source>
        <strain evidence="1 2">DSM 23960</strain>
    </source>
</reference>
<organism evidence="1 2">
    <name type="scientific">Brevundimonas lenta</name>
    <dbReference type="NCBI Taxonomy" id="424796"/>
    <lineage>
        <taxon>Bacteria</taxon>
        <taxon>Pseudomonadati</taxon>
        <taxon>Pseudomonadota</taxon>
        <taxon>Alphaproteobacteria</taxon>
        <taxon>Caulobacterales</taxon>
        <taxon>Caulobacteraceae</taxon>
        <taxon>Brevundimonas</taxon>
    </lineage>
</organism>
<dbReference type="AlphaFoldDB" id="A0A7W6JFK7"/>
<evidence type="ECO:0000313" key="2">
    <source>
        <dbReference type="Proteomes" id="UP000529946"/>
    </source>
</evidence>
<comment type="caution">
    <text evidence="1">The sequence shown here is derived from an EMBL/GenBank/DDBJ whole genome shotgun (WGS) entry which is preliminary data.</text>
</comment>
<evidence type="ECO:0000313" key="1">
    <source>
        <dbReference type="EMBL" id="MBB4084219.1"/>
    </source>
</evidence>
<dbReference type="EMBL" id="JACIDM010000003">
    <property type="protein sequence ID" value="MBB4084219.1"/>
    <property type="molecule type" value="Genomic_DNA"/>
</dbReference>
<keyword evidence="2" id="KW-1185">Reference proteome</keyword>
<proteinExistence type="predicted"/>